<dbReference type="InterPro" id="IPR039349">
    <property type="entry name" value="PRIN2"/>
</dbReference>
<dbReference type="PANTHER" id="PTHR35987">
    <property type="entry name" value="PROTEIN PLASTID REDOX INSENSITIVE 2, CHLOROPLASTIC-RELATED"/>
    <property type="match status" value="1"/>
</dbReference>
<accession>A9P093</accession>
<dbReference type="AlphaFoldDB" id="A9P093"/>
<name>A9P093_PICSI</name>
<organism evidence="1">
    <name type="scientific">Picea sitchensis</name>
    <name type="common">Sitka spruce</name>
    <name type="synonym">Pinus sitchensis</name>
    <dbReference type="NCBI Taxonomy" id="3332"/>
    <lineage>
        <taxon>Eukaryota</taxon>
        <taxon>Viridiplantae</taxon>
        <taxon>Streptophyta</taxon>
        <taxon>Embryophyta</taxon>
        <taxon>Tracheophyta</taxon>
        <taxon>Spermatophyta</taxon>
        <taxon>Pinopsida</taxon>
        <taxon>Pinidae</taxon>
        <taxon>Conifers I</taxon>
        <taxon>Pinales</taxon>
        <taxon>Pinaceae</taxon>
        <taxon>Picea</taxon>
    </lineage>
</organism>
<reference evidence="1" key="1">
    <citation type="journal article" date="2008" name="BMC Genomics">
        <title>A conifer genomics resource of 200,000 spruce (Picea spp.) ESTs and 6,464 high-quality, sequence-finished full-length cDNAs for Sitka spruce (Picea sitchensis).</title>
        <authorList>
            <person name="Ralph S.G."/>
            <person name="Chun H.J."/>
            <person name="Kolosova N."/>
            <person name="Cooper D."/>
            <person name="Oddy C."/>
            <person name="Ritland C.E."/>
            <person name="Kirkpatrick R."/>
            <person name="Moore R."/>
            <person name="Barber S."/>
            <person name="Holt R.A."/>
            <person name="Jones S.J."/>
            <person name="Marra M.A."/>
            <person name="Douglas C.J."/>
            <person name="Ritland K."/>
            <person name="Bohlmann J."/>
        </authorList>
    </citation>
    <scope>NUCLEOTIDE SEQUENCE</scope>
    <source>
        <tissue evidence="1">Green portion of the leader tissue</tissue>
    </source>
</reference>
<dbReference type="OMA" id="MATRAWA"/>
<dbReference type="PANTHER" id="PTHR35987:SF3">
    <property type="entry name" value="PROTEIN PLASTID REDOX INSENSITIVE 2-LIKE ISOFORM X1"/>
    <property type="match status" value="1"/>
</dbReference>
<dbReference type="GO" id="GO:0010468">
    <property type="term" value="P:regulation of gene expression"/>
    <property type="evidence" value="ECO:0007669"/>
    <property type="project" value="InterPro"/>
</dbReference>
<protein>
    <submittedName>
        <fullName evidence="1">Uncharacterized protein</fullName>
    </submittedName>
</protein>
<proteinExistence type="evidence at transcript level"/>
<dbReference type="EMBL" id="EF087048">
    <property type="protein sequence ID" value="ABK26304.1"/>
    <property type="molecule type" value="mRNA"/>
</dbReference>
<sequence>MALLAVNAAQCNGTAISTIASALSSLNPKRAFAYSSPDITRRTILVSYFFGGTLSLKPLKSLSRPCRAVATHKIVAQSDFADHEATRFRDGLLKMLADDQNIGDLRVRMVDTCTKIFREFAMSYSGELPMEPFVEMRRVLEEGQGIPLSIVSKVTRGAIGWSRYNLYRDWKKWSTSN</sequence>
<evidence type="ECO:0000313" key="1">
    <source>
        <dbReference type="EMBL" id="ABK26304.1"/>
    </source>
</evidence>